<dbReference type="AlphaFoldDB" id="A0A0L6CNZ5"/>
<organism evidence="3 4">
    <name type="scientific">Luteipulveratus halotolerans</name>
    <dbReference type="NCBI Taxonomy" id="1631356"/>
    <lineage>
        <taxon>Bacteria</taxon>
        <taxon>Bacillati</taxon>
        <taxon>Actinomycetota</taxon>
        <taxon>Actinomycetes</taxon>
        <taxon>Micrococcales</taxon>
        <taxon>Dermacoccaceae</taxon>
        <taxon>Luteipulveratus</taxon>
    </lineage>
</organism>
<dbReference type="Gene3D" id="3.40.50.10320">
    <property type="entry name" value="LmbE-like"/>
    <property type="match status" value="1"/>
</dbReference>
<evidence type="ECO:0000313" key="3">
    <source>
        <dbReference type="EMBL" id="KNX39474.1"/>
    </source>
</evidence>
<dbReference type="Pfam" id="PF02585">
    <property type="entry name" value="PIG-L"/>
    <property type="match status" value="1"/>
</dbReference>
<gene>
    <name evidence="2" type="primary">mca</name>
    <name evidence="3" type="ORF">VV01_13630</name>
</gene>
<evidence type="ECO:0000256" key="2">
    <source>
        <dbReference type="HAMAP-Rule" id="MF_01482"/>
    </source>
</evidence>
<proteinExistence type="inferred from homology"/>
<accession>A0A0L6CNZ5</accession>
<dbReference type="InterPro" id="IPR024078">
    <property type="entry name" value="LmbE-like_dom_sf"/>
</dbReference>
<dbReference type="STRING" id="1631356.VV01_13630"/>
<keyword evidence="1 2" id="KW-0862">Zinc</keyword>
<comment type="similarity">
    <text evidence="2">Belongs to the MshB deacetylase family. Mca subfamily.</text>
</comment>
<evidence type="ECO:0000256" key="1">
    <source>
        <dbReference type="ARBA" id="ARBA00022833"/>
    </source>
</evidence>
<evidence type="ECO:0000313" key="4">
    <source>
        <dbReference type="Proteomes" id="UP000037397"/>
    </source>
</evidence>
<dbReference type="SUPFAM" id="SSF102588">
    <property type="entry name" value="LmbE-like"/>
    <property type="match status" value="1"/>
</dbReference>
<sequence length="314" mass="34611">MSDRLRLMAVHAHPDDESSKGAATLARYSAEGHEVMVVSCTGGERGDVLNPRLQGDAEIERDLPKVRRREMAAAQAILGVQHTWLGFVDSGLPEGDPLPPLPEGCFALEPLDVTTEALVRVIREFRPHVITTYDENGGYPHPDHIMCHVVSVAAFRAAGDASAYPHAGEPWQPLKLYYDRGFSRAKLTAFHEALTEAGIESPYAEWIANWGDRPEGRITTRVPCSDYFGKREQALLAHATQVDPDGNFFRITKEMQARVWPTEDFDLTLSYVQPGEGVEDDLFAGLGSADDADQLATTGDRTLVVDDVRAREEA</sequence>
<protein>
    <recommendedName>
        <fullName evidence="2">Mycothiol S-conjugate amidase</fullName>
        <ecNumber evidence="2">3.5.1.115</ecNumber>
    </recommendedName>
</protein>
<dbReference type="GO" id="GO:0016811">
    <property type="term" value="F:hydrolase activity, acting on carbon-nitrogen (but not peptide) bonds, in linear amides"/>
    <property type="evidence" value="ECO:0007669"/>
    <property type="project" value="TreeGrafter"/>
</dbReference>
<keyword evidence="2" id="KW-0378">Hydrolase</keyword>
<dbReference type="GO" id="GO:0008270">
    <property type="term" value="F:zinc ion binding"/>
    <property type="evidence" value="ECO:0007669"/>
    <property type="project" value="UniProtKB-UniRule"/>
</dbReference>
<dbReference type="NCBIfam" id="TIGR03446">
    <property type="entry name" value="mycothiol_Mca"/>
    <property type="match status" value="1"/>
</dbReference>
<name>A0A0L6CNZ5_9MICO</name>
<feature type="binding site" evidence="2">
    <location>
        <position position="16"/>
    </location>
    <ligand>
        <name>Zn(2+)</name>
        <dbReference type="ChEBI" id="CHEBI:29105"/>
    </ligand>
</feature>
<comment type="cofactor">
    <cofactor evidence="2">
        <name>Zn(2+)</name>
        <dbReference type="ChEBI" id="CHEBI:29105"/>
    </cofactor>
    <text evidence="2">Binds 1 zinc ion per subunit.</text>
</comment>
<feature type="binding site" evidence="2">
    <location>
        <position position="13"/>
    </location>
    <ligand>
        <name>Zn(2+)</name>
        <dbReference type="ChEBI" id="CHEBI:29105"/>
    </ligand>
</feature>
<dbReference type="Proteomes" id="UP000037397">
    <property type="component" value="Unassembled WGS sequence"/>
</dbReference>
<keyword evidence="4" id="KW-1185">Reference proteome</keyword>
<keyword evidence="2" id="KW-0479">Metal-binding</keyword>
<dbReference type="InterPro" id="IPR017811">
    <property type="entry name" value="Mca"/>
</dbReference>
<dbReference type="GO" id="GO:0010127">
    <property type="term" value="P:mycothiol-dependent detoxification"/>
    <property type="evidence" value="ECO:0007669"/>
    <property type="project" value="UniProtKB-UniRule"/>
</dbReference>
<feature type="binding site" evidence="2">
    <location>
        <position position="144"/>
    </location>
    <ligand>
        <name>Zn(2+)</name>
        <dbReference type="ChEBI" id="CHEBI:29105"/>
    </ligand>
</feature>
<dbReference type="GO" id="GO:0010126">
    <property type="term" value="P:mycothiol metabolic process"/>
    <property type="evidence" value="ECO:0007669"/>
    <property type="project" value="UniProtKB-UniRule"/>
</dbReference>
<dbReference type="PANTHER" id="PTHR12993:SF11">
    <property type="entry name" value="N-ACETYLGLUCOSAMINYL-PHOSPHATIDYLINOSITOL DE-N-ACETYLASE"/>
    <property type="match status" value="1"/>
</dbReference>
<reference evidence="4" key="1">
    <citation type="submission" date="2015-03" db="EMBL/GenBank/DDBJ databases">
        <title>Luteipulveratus halotolerans sp. nov., a novel actinobacterium (Dermacoccaceae) from Sarawak, Malaysia.</title>
        <authorList>
            <person name="Juboi H."/>
            <person name="Basik A."/>
            <person name="Shamsul S.S."/>
            <person name="Arnold P."/>
            <person name="Schmitt E.K."/>
            <person name="Sanglier J.-J."/>
            <person name="Yeo T."/>
        </authorList>
    </citation>
    <scope>NUCLEOTIDE SEQUENCE [LARGE SCALE GENOMIC DNA]</scope>
    <source>
        <strain evidence="4">C296001</strain>
    </source>
</reference>
<dbReference type="HAMAP" id="MF_01482">
    <property type="entry name" value="Mca"/>
    <property type="match status" value="1"/>
</dbReference>
<dbReference type="InterPro" id="IPR003737">
    <property type="entry name" value="GlcNAc_PI_deacetylase-related"/>
</dbReference>
<dbReference type="PANTHER" id="PTHR12993">
    <property type="entry name" value="N-ACETYLGLUCOSAMINYL-PHOSPHATIDYLINOSITOL DE-N-ACETYLASE-RELATED"/>
    <property type="match status" value="1"/>
</dbReference>
<dbReference type="EMBL" id="LAIR01000002">
    <property type="protein sequence ID" value="KNX39474.1"/>
    <property type="molecule type" value="Genomic_DNA"/>
</dbReference>
<comment type="subunit">
    <text evidence="2">Monomer.</text>
</comment>
<comment type="function">
    <text evidence="2">A mycothiol (MSH, N-acetylcysteinyl-glucosaminyl-inositol) S-conjugate amidase, it recycles conjugated MSH to the N-acetyl cysteine conjugate (AcCys S-conjugate, a mercapturic acid) and the MSH precursor. Involved in MSH-dependent detoxification of a number of alkylating agents and antibiotics.</text>
</comment>
<comment type="caution">
    <text evidence="3">The sequence shown here is derived from an EMBL/GenBank/DDBJ whole genome shotgun (WGS) entry which is preliminary data.</text>
</comment>
<dbReference type="PATRIC" id="fig|1631356.3.peg.2682"/>
<dbReference type="EC" id="3.5.1.115" evidence="2"/>
<dbReference type="RefSeq" id="WP_050671940.1">
    <property type="nucleotide sequence ID" value="NZ_LAIR01000002.1"/>
</dbReference>
<comment type="catalytic activity">
    <reaction evidence="2">
        <text>mycothiol S-conjugate + H2O = an N-acetyl-L-cysteine-S-conjugate + 1D-myo-inositol 2-amino-2-deoxy-alpha-D-glucopyranoside</text>
        <dbReference type="Rhea" id="RHEA:36543"/>
        <dbReference type="ChEBI" id="CHEBI:15377"/>
        <dbReference type="ChEBI" id="CHEBI:58718"/>
        <dbReference type="ChEBI" id="CHEBI:58886"/>
        <dbReference type="ChEBI" id="CHEBI:59633"/>
        <dbReference type="EC" id="3.5.1.115"/>
    </reaction>
</comment>